<sequence length="28" mass="3070">MTTICDAARDLEVFVKLPSECSHECALS</sequence>
<reference evidence="1" key="2">
    <citation type="journal article" date="2015" name="Data Brief">
        <title>Shoot transcriptome of the giant reed, Arundo donax.</title>
        <authorList>
            <person name="Barrero R.A."/>
            <person name="Guerrero F.D."/>
            <person name="Moolhuijzen P."/>
            <person name="Goolsby J.A."/>
            <person name="Tidwell J."/>
            <person name="Bellgard S.E."/>
            <person name="Bellgard M.I."/>
        </authorList>
    </citation>
    <scope>NUCLEOTIDE SEQUENCE</scope>
    <source>
        <tissue evidence="1">Shoot tissue taken approximately 20 cm above the soil surface</tissue>
    </source>
</reference>
<protein>
    <submittedName>
        <fullName evidence="1">Uncharacterized protein</fullName>
    </submittedName>
</protein>
<dbReference type="EMBL" id="GBRH01264055">
    <property type="protein sequence ID" value="JAD33840.1"/>
    <property type="molecule type" value="Transcribed_RNA"/>
</dbReference>
<proteinExistence type="predicted"/>
<reference evidence="1" key="1">
    <citation type="submission" date="2014-09" db="EMBL/GenBank/DDBJ databases">
        <authorList>
            <person name="Magalhaes I.L.F."/>
            <person name="Oliveira U."/>
            <person name="Santos F.R."/>
            <person name="Vidigal T.H.D.A."/>
            <person name="Brescovit A.D."/>
            <person name="Santos A.J."/>
        </authorList>
    </citation>
    <scope>NUCLEOTIDE SEQUENCE</scope>
    <source>
        <tissue evidence="1">Shoot tissue taken approximately 20 cm above the soil surface</tissue>
    </source>
</reference>
<dbReference type="AlphaFoldDB" id="A0A0A8ZAS9"/>
<name>A0A0A8ZAS9_ARUDO</name>
<organism evidence="1">
    <name type="scientific">Arundo donax</name>
    <name type="common">Giant reed</name>
    <name type="synonym">Donax arundinaceus</name>
    <dbReference type="NCBI Taxonomy" id="35708"/>
    <lineage>
        <taxon>Eukaryota</taxon>
        <taxon>Viridiplantae</taxon>
        <taxon>Streptophyta</taxon>
        <taxon>Embryophyta</taxon>
        <taxon>Tracheophyta</taxon>
        <taxon>Spermatophyta</taxon>
        <taxon>Magnoliopsida</taxon>
        <taxon>Liliopsida</taxon>
        <taxon>Poales</taxon>
        <taxon>Poaceae</taxon>
        <taxon>PACMAD clade</taxon>
        <taxon>Arundinoideae</taxon>
        <taxon>Arundineae</taxon>
        <taxon>Arundo</taxon>
    </lineage>
</organism>
<evidence type="ECO:0000313" key="1">
    <source>
        <dbReference type="EMBL" id="JAD33840.1"/>
    </source>
</evidence>
<accession>A0A0A8ZAS9</accession>